<organism evidence="1 2">
    <name type="scientific">Seohaeicola saemankumensis</name>
    <dbReference type="NCBI Taxonomy" id="481181"/>
    <lineage>
        <taxon>Bacteria</taxon>
        <taxon>Pseudomonadati</taxon>
        <taxon>Pseudomonadota</taxon>
        <taxon>Alphaproteobacteria</taxon>
        <taxon>Rhodobacterales</taxon>
        <taxon>Roseobacteraceae</taxon>
        <taxon>Seohaeicola</taxon>
    </lineage>
</organism>
<comment type="caution">
    <text evidence="1">The sequence shown here is derived from an EMBL/GenBank/DDBJ whole genome shotgun (WGS) entry which is preliminary data.</text>
</comment>
<dbReference type="InterPro" id="IPR027266">
    <property type="entry name" value="TrmE/GcvT-like"/>
</dbReference>
<proteinExistence type="predicted"/>
<dbReference type="Proteomes" id="UP001597151">
    <property type="component" value="Unassembled WGS sequence"/>
</dbReference>
<evidence type="ECO:0000313" key="1">
    <source>
        <dbReference type="EMBL" id="MFD1193429.1"/>
    </source>
</evidence>
<dbReference type="RefSeq" id="WP_380788704.1">
    <property type="nucleotide sequence ID" value="NZ_JBHTKR010000001.1"/>
</dbReference>
<dbReference type="SUPFAM" id="SSF103025">
    <property type="entry name" value="Folate-binding domain"/>
    <property type="match status" value="1"/>
</dbReference>
<protein>
    <submittedName>
        <fullName evidence="1">Sarcosine oxidase subunit gamma</fullName>
    </submittedName>
</protein>
<dbReference type="Gene3D" id="3.30.1360.120">
    <property type="entry name" value="Probable tRNA modification gtpase trme, domain 1"/>
    <property type="match status" value="1"/>
</dbReference>
<reference evidence="2" key="1">
    <citation type="journal article" date="2019" name="Int. J. Syst. Evol. Microbiol.">
        <title>The Global Catalogue of Microorganisms (GCM) 10K type strain sequencing project: providing services to taxonomists for standard genome sequencing and annotation.</title>
        <authorList>
            <consortium name="The Broad Institute Genomics Platform"/>
            <consortium name="The Broad Institute Genome Sequencing Center for Infectious Disease"/>
            <person name="Wu L."/>
            <person name="Ma J."/>
        </authorList>
    </citation>
    <scope>NUCLEOTIDE SEQUENCE [LARGE SCALE GENOMIC DNA]</scope>
    <source>
        <strain evidence="2">CCUG 55328</strain>
    </source>
</reference>
<name>A0ABW3T8H5_9RHOB</name>
<gene>
    <name evidence="1" type="ORF">ACFQ3C_01940</name>
</gene>
<sequence>MADASLSDASLSLVALPPCAGLLPVTTGALTLSEADPGHLTVIAPLHGKAAALAAALKAAHGLDWPAPNRTTGGDGARLIWFGHAHVLLMGPAPDPALSDHASLTDVSDGWASVRLQGAGAADVLARLSPIDLRAGVFQAGHTARTELMHMQASITRLSDDGFLIMGFRSMAATLVHDLTIAMAGVEARRAD</sequence>
<evidence type="ECO:0000313" key="2">
    <source>
        <dbReference type="Proteomes" id="UP001597151"/>
    </source>
</evidence>
<dbReference type="EMBL" id="JBHTKR010000001">
    <property type="protein sequence ID" value="MFD1193429.1"/>
    <property type="molecule type" value="Genomic_DNA"/>
</dbReference>
<keyword evidence="2" id="KW-1185">Reference proteome</keyword>
<accession>A0ABW3T8H5</accession>